<dbReference type="RefSeq" id="WP_132833156.1">
    <property type="nucleotide sequence ID" value="NZ_FMWB01000029.1"/>
</dbReference>
<proteinExistence type="predicted"/>
<accession>A0A1G5PHT4</accession>
<reference evidence="2" key="1">
    <citation type="submission" date="2016-10" db="EMBL/GenBank/DDBJ databases">
        <authorList>
            <person name="de Groot N.N."/>
        </authorList>
    </citation>
    <scope>NUCLEOTIDE SEQUENCE [LARGE SCALE GENOMIC DNA]</scope>
    <source>
        <strain evidence="2">DSM 15758</strain>
    </source>
</reference>
<comment type="caution">
    <text evidence="1">The sequence shown here is derived from an EMBL/GenBank/DDBJ whole genome shotgun (WGS) entry which is preliminary data.</text>
</comment>
<dbReference type="OrthoDB" id="9156002at2"/>
<sequence length="515" mass="58914">MAIVLAKTNDEFRENLLGLADRHFAESEAGLTKKSGGDSIRPFSLEDIWHGHLREARVDDSSWPWVEILAELDFDKLFGWLDQAKNLLLINRVLDSPELYHNYDLWERLTLQASQSFKDDGSWSGALLLPSLVRYGSATIINIADSREYPPEVLKAHAQSLLSRFVDVLSSRADFLGLFKRWGIWLTRQHLRFPDKSVHQERRLEGQDIFWALADKVRSPYCPAFSDQLDSSWEPWVYQSMQALLHSRDPEKVPPPDVSSFIEEWSLTPTEWESAKGDMLRAHIREYNESLPNSYACRVLGYSVALRSQFATDWINMWDSSSSVREILEFRPTYRISEKWRPSDVSDLMGTLVDVGLGILDCNANEQEPTDPVALKQSAALYNALWEATNEMMSIDFYGEEFWQVMQQHLVIRRLQWALEAESENGEDYAKWLNDTAYPTAHGALALLSTNSSSFISVLPLLLQNNIPKKDLKELIRKAGIDLNPIADSAARFRDGPERKLKINSGHVRLINDLA</sequence>
<dbReference type="AlphaFoldDB" id="A0A1G5PHT4"/>
<dbReference type="EMBL" id="FMWB01000029">
    <property type="protein sequence ID" value="SCZ48649.1"/>
    <property type="molecule type" value="Genomic_DNA"/>
</dbReference>
<name>A0A1G5PHT4_9PSED</name>
<organism evidence="1 2">
    <name type="scientific">Pseudomonas oryzihabitans</name>
    <dbReference type="NCBI Taxonomy" id="47885"/>
    <lineage>
        <taxon>Bacteria</taxon>
        <taxon>Pseudomonadati</taxon>
        <taxon>Pseudomonadota</taxon>
        <taxon>Gammaproteobacteria</taxon>
        <taxon>Pseudomonadales</taxon>
        <taxon>Pseudomonadaceae</taxon>
        <taxon>Pseudomonas</taxon>
    </lineage>
</organism>
<gene>
    <name evidence="1" type="ORF">SAMN05216279_12924</name>
</gene>
<protein>
    <submittedName>
        <fullName evidence="1">Uncharacterized protein</fullName>
    </submittedName>
</protein>
<dbReference type="Proteomes" id="UP000183046">
    <property type="component" value="Unassembled WGS sequence"/>
</dbReference>
<evidence type="ECO:0000313" key="1">
    <source>
        <dbReference type="EMBL" id="SCZ48649.1"/>
    </source>
</evidence>
<evidence type="ECO:0000313" key="2">
    <source>
        <dbReference type="Proteomes" id="UP000183046"/>
    </source>
</evidence>